<gene>
    <name evidence="5" type="ORF">CEW83_10325</name>
</gene>
<keyword evidence="1" id="KW-0547">Nucleotide-binding</keyword>
<dbReference type="Gene3D" id="3.30.300.30">
    <property type="match status" value="1"/>
</dbReference>
<dbReference type="RefSeq" id="WP_108949266.1">
    <property type="nucleotide sequence ID" value="NZ_CP022187.1"/>
</dbReference>
<accession>A0A2U8GQ04</accession>
<dbReference type="InterPro" id="IPR042099">
    <property type="entry name" value="ANL_N_sf"/>
</dbReference>
<dbReference type="InterPro" id="IPR020845">
    <property type="entry name" value="AMP-binding_CS"/>
</dbReference>
<keyword evidence="2" id="KW-0067">ATP-binding</keyword>
<evidence type="ECO:0000259" key="4">
    <source>
        <dbReference type="Pfam" id="PF00501"/>
    </source>
</evidence>
<dbReference type="InterPro" id="IPR045851">
    <property type="entry name" value="AMP-bd_C_sf"/>
</dbReference>
<dbReference type="Proteomes" id="UP000244930">
    <property type="component" value="Chromosome"/>
</dbReference>
<dbReference type="PANTHER" id="PTHR43272:SF33">
    <property type="entry name" value="AMP-BINDING DOMAIN-CONTAINING PROTEIN-RELATED"/>
    <property type="match status" value="1"/>
</dbReference>
<feature type="domain" description="AMP-dependent synthetase/ligase" evidence="4">
    <location>
        <begin position="15"/>
        <end position="414"/>
    </location>
</feature>
<dbReference type="Pfam" id="PF00501">
    <property type="entry name" value="AMP-binding"/>
    <property type="match status" value="1"/>
</dbReference>
<dbReference type="GO" id="GO:0004467">
    <property type="term" value="F:long-chain fatty acid-CoA ligase activity"/>
    <property type="evidence" value="ECO:0007669"/>
    <property type="project" value="UniProtKB-EC"/>
</dbReference>
<evidence type="ECO:0000313" key="5">
    <source>
        <dbReference type="EMBL" id="AWI75560.1"/>
    </source>
</evidence>
<dbReference type="KEGG" id="acom:CEW83_10325"/>
<reference evidence="5 6" key="1">
    <citation type="submission" date="2017-06" db="EMBL/GenBank/DDBJ databases">
        <title>Azoarcus.</title>
        <authorList>
            <person name="Woo J.-H."/>
            <person name="Kim H.-S."/>
        </authorList>
    </citation>
    <scope>NUCLEOTIDE SEQUENCE [LARGE SCALE GENOMIC DNA]</scope>
    <source>
        <strain evidence="5 6">TSPY31</strain>
    </source>
</reference>
<sequence>MPAPTTTLPERLLARCKDTPDAVAYLHRGDDGKWLPVTWHTVAQRAIGIARGLSLLGVQAGDRVAIMLPTSPEWEYCQQAVLMLGATVVGIDAHDAPSNLHHILELTQPRALVTGNERQLALIRETWRVPEIIVVAEPEVPHPDIHALADFLQTLDTGATPPSAPSPDDIATIVFTSGSTGTPKGIAYTHRQVALACDAILDRFPSISNETTLVCWLPLSNLFQRIINLCAIVCGARSYFVSNPQDIVRLLPEIQPSLFIGVPRFFEKLHAGIMAEVAKQPAPVRLLIAAAWTTGMKTAAMQRSHGQVSLTWRALSMLANPILARLRAVMGQRMQFMVSGSAPLPSWLMDRFHGLGWLVLEAYGISENVMPVALNTPTHYRFGSVGRALPGNELLVAEDGELLIRGDGVFSGYYGADAHDTPIDSEAYLHTGDFARLDADGYVWLEGRKSEVFKTSTGRRIAPAPLEAALKQIDYVDHAIIVGRDRPFPVAIITLSPEHEMGKQVQTPEGQKTISSDVARACEAFTPYQRPGAVIASTRPLGIATGELTANLKIRRKQVETRFERDIERAYEAPRLSPDTDIRTNPPVILTP</sequence>
<name>A0A2U8GQ04_9RHOO</name>
<protein>
    <submittedName>
        <fullName evidence="5">Long-chain fatty acid--CoA ligase</fullName>
    </submittedName>
</protein>
<dbReference type="InterPro" id="IPR000873">
    <property type="entry name" value="AMP-dep_synth/lig_dom"/>
</dbReference>
<dbReference type="GO" id="GO:0005524">
    <property type="term" value="F:ATP binding"/>
    <property type="evidence" value="ECO:0007669"/>
    <property type="project" value="UniProtKB-KW"/>
</dbReference>
<keyword evidence="5" id="KW-0436">Ligase</keyword>
<keyword evidence="6" id="KW-1185">Reference proteome</keyword>
<dbReference type="EMBL" id="CP022187">
    <property type="protein sequence ID" value="AWI75560.1"/>
    <property type="molecule type" value="Genomic_DNA"/>
</dbReference>
<dbReference type="PROSITE" id="PS00455">
    <property type="entry name" value="AMP_BINDING"/>
    <property type="match status" value="1"/>
</dbReference>
<comment type="catalytic activity">
    <reaction evidence="3">
        <text>a long-chain fatty acid + ATP + CoA = a long-chain fatty acyl-CoA + AMP + diphosphate</text>
        <dbReference type="Rhea" id="RHEA:15421"/>
        <dbReference type="ChEBI" id="CHEBI:30616"/>
        <dbReference type="ChEBI" id="CHEBI:33019"/>
        <dbReference type="ChEBI" id="CHEBI:57287"/>
        <dbReference type="ChEBI" id="CHEBI:57560"/>
        <dbReference type="ChEBI" id="CHEBI:83139"/>
        <dbReference type="ChEBI" id="CHEBI:456215"/>
        <dbReference type="EC" id="6.2.1.3"/>
    </reaction>
    <physiologicalReaction direction="left-to-right" evidence="3">
        <dbReference type="Rhea" id="RHEA:15422"/>
    </physiologicalReaction>
</comment>
<dbReference type="PANTHER" id="PTHR43272">
    <property type="entry name" value="LONG-CHAIN-FATTY-ACID--COA LIGASE"/>
    <property type="match status" value="1"/>
</dbReference>
<evidence type="ECO:0000313" key="6">
    <source>
        <dbReference type="Proteomes" id="UP000244930"/>
    </source>
</evidence>
<dbReference type="GO" id="GO:0016020">
    <property type="term" value="C:membrane"/>
    <property type="evidence" value="ECO:0007669"/>
    <property type="project" value="TreeGrafter"/>
</dbReference>
<dbReference type="Gene3D" id="3.40.50.12780">
    <property type="entry name" value="N-terminal domain of ligase-like"/>
    <property type="match status" value="1"/>
</dbReference>
<dbReference type="Pfam" id="PF23562">
    <property type="entry name" value="AMP-binding_C_3"/>
    <property type="match status" value="1"/>
</dbReference>
<evidence type="ECO:0000256" key="1">
    <source>
        <dbReference type="ARBA" id="ARBA00022741"/>
    </source>
</evidence>
<evidence type="ECO:0000256" key="3">
    <source>
        <dbReference type="ARBA" id="ARBA00024484"/>
    </source>
</evidence>
<evidence type="ECO:0000256" key="2">
    <source>
        <dbReference type="ARBA" id="ARBA00022840"/>
    </source>
</evidence>
<dbReference type="AlphaFoldDB" id="A0A2U8GQ04"/>
<dbReference type="SUPFAM" id="SSF56801">
    <property type="entry name" value="Acetyl-CoA synthetase-like"/>
    <property type="match status" value="1"/>
</dbReference>
<organism evidence="5 6">
    <name type="scientific">Parazoarcus communis</name>
    <dbReference type="NCBI Taxonomy" id="41977"/>
    <lineage>
        <taxon>Bacteria</taxon>
        <taxon>Pseudomonadati</taxon>
        <taxon>Pseudomonadota</taxon>
        <taxon>Betaproteobacteria</taxon>
        <taxon>Rhodocyclales</taxon>
        <taxon>Zoogloeaceae</taxon>
        <taxon>Parazoarcus</taxon>
    </lineage>
</organism>
<proteinExistence type="predicted"/>